<name>A0AAN4Q9D5_PSESF</name>
<feature type="domain" description="HTH cro/C1-type" evidence="1">
    <location>
        <begin position="13"/>
        <end position="65"/>
    </location>
</feature>
<evidence type="ECO:0000313" key="2">
    <source>
        <dbReference type="EMBL" id="GBH17975.1"/>
    </source>
</evidence>
<dbReference type="AlphaFoldDB" id="A0AAN4Q9D5"/>
<dbReference type="SMART" id="SM00530">
    <property type="entry name" value="HTH_XRE"/>
    <property type="match status" value="1"/>
</dbReference>
<dbReference type="Pfam" id="PF01381">
    <property type="entry name" value="HTH_3"/>
    <property type="match status" value="1"/>
</dbReference>
<dbReference type="Proteomes" id="UP000248291">
    <property type="component" value="Unassembled WGS sequence"/>
</dbReference>
<dbReference type="InterPro" id="IPR001387">
    <property type="entry name" value="Cro/C1-type_HTH"/>
</dbReference>
<evidence type="ECO:0000313" key="3">
    <source>
        <dbReference type="Proteomes" id="UP000248291"/>
    </source>
</evidence>
<dbReference type="EMBL" id="BGKA01000132">
    <property type="protein sequence ID" value="GBH17975.1"/>
    <property type="molecule type" value="Genomic_DNA"/>
</dbReference>
<gene>
    <name evidence="2" type="ORF">KPSA3_03952</name>
</gene>
<protein>
    <submittedName>
        <fullName evidence="2">Transcriptional regulator</fullName>
    </submittedName>
</protein>
<comment type="caution">
    <text evidence="2">The sequence shown here is derived from an EMBL/GenBank/DDBJ whole genome shotgun (WGS) entry which is preliminary data.</text>
</comment>
<dbReference type="CDD" id="cd00093">
    <property type="entry name" value="HTH_XRE"/>
    <property type="match status" value="1"/>
</dbReference>
<sequence length="159" mass="17211">MPVSMKVPLAAILRALRAHKGLTQESIPEGSNRQYLSQLERGKSSPTLDKLQDLSEAYGASPLLLVGAATLIQEGIAVDALVQRFAEQMRELDTAGTLAAARAELDDNGLRSRPAGRVIDQDLKAAIQECKAQGLSQAQASHNLGVNKMTVSRYWRESE</sequence>
<accession>A0AAN4Q9D5</accession>
<organism evidence="2 3">
    <name type="scientific">Pseudomonas syringae pv. actinidiae</name>
    <dbReference type="NCBI Taxonomy" id="103796"/>
    <lineage>
        <taxon>Bacteria</taxon>
        <taxon>Pseudomonadati</taxon>
        <taxon>Pseudomonadota</taxon>
        <taxon>Gammaproteobacteria</taxon>
        <taxon>Pseudomonadales</taxon>
        <taxon>Pseudomonadaceae</taxon>
        <taxon>Pseudomonas</taxon>
        <taxon>Pseudomonas syringae</taxon>
    </lineage>
</organism>
<reference evidence="2 3" key="1">
    <citation type="submission" date="2018-04" db="EMBL/GenBank/DDBJ databases">
        <title>Draft genome sequence of Pseudomonas syringae pv. actinidiae biovar 3 strains isolated from kiwifruit in Kagawa prefecture.</title>
        <authorList>
            <person name="Tabuchi M."/>
            <person name="Saito M."/>
            <person name="Fujiwara S."/>
            <person name="Sasa N."/>
            <person name="Akimitsu K."/>
            <person name="Gomi K."/>
            <person name="Konishi-Sugita S."/>
            <person name="Hamano K."/>
            <person name="Kataoka I."/>
        </authorList>
    </citation>
    <scope>NUCLEOTIDE SEQUENCE [LARGE SCALE GENOMIC DNA]</scope>
    <source>
        <strain evidence="2 3">MAFF212211</strain>
    </source>
</reference>
<dbReference type="PROSITE" id="PS50943">
    <property type="entry name" value="HTH_CROC1"/>
    <property type="match status" value="1"/>
</dbReference>
<proteinExistence type="predicted"/>
<dbReference type="GO" id="GO:0003677">
    <property type="term" value="F:DNA binding"/>
    <property type="evidence" value="ECO:0007669"/>
    <property type="project" value="InterPro"/>
</dbReference>
<dbReference type="InterPro" id="IPR010982">
    <property type="entry name" value="Lambda_DNA-bd_dom_sf"/>
</dbReference>
<dbReference type="Gene3D" id="1.10.260.40">
    <property type="entry name" value="lambda repressor-like DNA-binding domains"/>
    <property type="match status" value="1"/>
</dbReference>
<dbReference type="SUPFAM" id="SSF47413">
    <property type="entry name" value="lambda repressor-like DNA-binding domains"/>
    <property type="match status" value="1"/>
</dbReference>
<evidence type="ECO:0000259" key="1">
    <source>
        <dbReference type="PROSITE" id="PS50943"/>
    </source>
</evidence>